<keyword evidence="3 13" id="KW-0547">Nucleotide-binding</keyword>
<evidence type="ECO:0000256" key="7">
    <source>
        <dbReference type="ARBA" id="ARBA00022917"/>
    </source>
</evidence>
<dbReference type="OrthoDB" id="9803139at2"/>
<dbReference type="InterPro" id="IPR041709">
    <property type="entry name" value="EF-Tu_GTP-bd"/>
</dbReference>
<dbReference type="Pfam" id="PF03144">
    <property type="entry name" value="GTP_EFTU_D2"/>
    <property type="match status" value="1"/>
</dbReference>
<sequence length="396" mass="43213">MAKAKFERNKPHCNIGTIGHVDHGKTSLTAAITKTLAKTGGAEYKAYDMIDAAPEERARGITISTAHVEYETAKRHYAHVDCPGHADYVKNMITGAAQMDGAILVVSAADGPMPQTREHILLARQVGVPALVVFLNKVDQVDDPELLELVEMEVRELLSSYQFPGDDIPIIKGSALVTLEDGDPEIGENRVLDLMNAVDEYIPQPERPIDRPFLMPIEDVFSISGRGTVVTGRVERGIVNTGDEVEIVGLKDTVKTIVTGVEMFRKLLDRGEAGDNIGALLRGTKREDVERGQVLAKPGSITPHKKFKAEAYILTKEEGGRHTPFFTNYRPQFYFRTTDVTGVVHLPEGTEMVMPGDNVAMDVELIAPIAMDEGLRFAIREGGRTVGAGVVASITE</sequence>
<dbReference type="CDD" id="cd03697">
    <property type="entry name" value="EFTU_II"/>
    <property type="match status" value="1"/>
</dbReference>
<dbReference type="Proteomes" id="UP000321746">
    <property type="component" value="Unassembled WGS sequence"/>
</dbReference>
<feature type="binding site" evidence="13">
    <location>
        <begin position="136"/>
        <end position="139"/>
    </location>
    <ligand>
        <name>GTP</name>
        <dbReference type="ChEBI" id="CHEBI:37565"/>
    </ligand>
</feature>
<dbReference type="InterPro" id="IPR000795">
    <property type="entry name" value="T_Tr_GTP-bd_dom"/>
</dbReference>
<feature type="binding site" evidence="13">
    <location>
        <position position="26"/>
    </location>
    <ligand>
        <name>Mg(2+)</name>
        <dbReference type="ChEBI" id="CHEBI:18420"/>
    </ligand>
</feature>
<dbReference type="CDD" id="cd03707">
    <property type="entry name" value="EFTU_III"/>
    <property type="match status" value="1"/>
</dbReference>
<keyword evidence="4 13" id="KW-0251">Elongation factor</keyword>
<dbReference type="InterPro" id="IPR004541">
    <property type="entry name" value="Transl_elong_EFTu/EF1A_bac/org"/>
</dbReference>
<dbReference type="Pfam" id="PF00009">
    <property type="entry name" value="GTP_EFTU"/>
    <property type="match status" value="1"/>
</dbReference>
<dbReference type="InterPro" id="IPR033720">
    <property type="entry name" value="EFTU_2"/>
</dbReference>
<evidence type="ECO:0000256" key="3">
    <source>
        <dbReference type="ARBA" id="ARBA00022741"/>
    </source>
</evidence>
<comment type="function">
    <text evidence="13">GTP hydrolase that promotes the GTP-dependent binding of aminoacyl-tRNA to the A-site of ribosomes during protein biosynthesis.</text>
</comment>
<keyword evidence="8 13" id="KW-0342">GTP-binding</keyword>
<evidence type="ECO:0000259" key="14">
    <source>
        <dbReference type="PROSITE" id="PS51722"/>
    </source>
</evidence>
<dbReference type="InterPro" id="IPR004160">
    <property type="entry name" value="Transl_elong_EFTu/EF1A_C"/>
</dbReference>
<proteinExistence type="inferred from homology"/>
<dbReference type="PANTHER" id="PTHR43721:SF22">
    <property type="entry name" value="ELONGATION FACTOR TU, MITOCHONDRIAL"/>
    <property type="match status" value="1"/>
</dbReference>
<dbReference type="GO" id="GO:0003924">
    <property type="term" value="F:GTPase activity"/>
    <property type="evidence" value="ECO:0007669"/>
    <property type="project" value="UniProtKB-UniRule"/>
</dbReference>
<dbReference type="GO" id="GO:0000287">
    <property type="term" value="F:magnesium ion binding"/>
    <property type="evidence" value="ECO:0007669"/>
    <property type="project" value="UniProtKB-UniRule"/>
</dbReference>
<keyword evidence="7 13" id="KW-0648">Protein biosynthesis</keyword>
<dbReference type="NCBIfam" id="NF009373">
    <property type="entry name" value="PRK12736.1"/>
    <property type="match status" value="1"/>
</dbReference>
<evidence type="ECO:0000256" key="4">
    <source>
        <dbReference type="ARBA" id="ARBA00022768"/>
    </source>
</evidence>
<feature type="domain" description="Tr-type G" evidence="14">
    <location>
        <begin position="10"/>
        <end position="206"/>
    </location>
</feature>
<evidence type="ECO:0000313" key="15">
    <source>
        <dbReference type="EMBL" id="GEN61883.1"/>
    </source>
</evidence>
<dbReference type="SUPFAM" id="SSF52540">
    <property type="entry name" value="P-loop containing nucleoside triphosphate hydrolases"/>
    <property type="match status" value="1"/>
</dbReference>
<evidence type="ECO:0000256" key="5">
    <source>
        <dbReference type="ARBA" id="ARBA00022801"/>
    </source>
</evidence>
<evidence type="ECO:0000256" key="10">
    <source>
        <dbReference type="ARBA" id="ARBA00058140"/>
    </source>
</evidence>
<evidence type="ECO:0000256" key="11">
    <source>
        <dbReference type="ARBA" id="ARBA00063778"/>
    </source>
</evidence>
<name>A0A511XFZ3_9PROT</name>
<dbReference type="InterPro" id="IPR004161">
    <property type="entry name" value="EFTu-like_2"/>
</dbReference>
<evidence type="ECO:0000256" key="12">
    <source>
        <dbReference type="ARBA" id="ARBA00064283"/>
    </source>
</evidence>
<dbReference type="InterPro" id="IPR031157">
    <property type="entry name" value="G_TR_CS"/>
</dbReference>
<dbReference type="SUPFAM" id="SSF50465">
    <property type="entry name" value="EF-Tu/eEF-1alpha/eIF2-gamma C-terminal domain"/>
    <property type="match status" value="1"/>
</dbReference>
<reference evidence="15 16" key="1">
    <citation type="submission" date="2019-07" db="EMBL/GenBank/DDBJ databases">
        <title>Whole genome shotgun sequence of Acetobacter oeni NBRC 105207.</title>
        <authorList>
            <person name="Hosoyama A."/>
            <person name="Uohara A."/>
            <person name="Ohji S."/>
            <person name="Ichikawa N."/>
        </authorList>
    </citation>
    <scope>NUCLEOTIDE SEQUENCE [LARGE SCALE GENOMIC DNA]</scope>
    <source>
        <strain evidence="15 16">NBRC 105207</strain>
    </source>
</reference>
<dbReference type="AlphaFoldDB" id="A0A511XFZ3"/>
<comment type="subunit">
    <text evidence="11">Monomer. Heterotetramer composed of two EF-Ts.EF-Tu dimer complexes.</text>
</comment>
<comment type="catalytic activity">
    <reaction evidence="13">
        <text>GTP + H2O = GDP + phosphate + H(+)</text>
        <dbReference type="Rhea" id="RHEA:19669"/>
        <dbReference type="ChEBI" id="CHEBI:15377"/>
        <dbReference type="ChEBI" id="CHEBI:15378"/>
        <dbReference type="ChEBI" id="CHEBI:37565"/>
        <dbReference type="ChEBI" id="CHEBI:43474"/>
        <dbReference type="ChEBI" id="CHEBI:58189"/>
        <dbReference type="EC" id="3.6.5.3"/>
    </reaction>
</comment>
<comment type="subunit">
    <text evidence="12">(Microbial infection) Upon infection by bacteriophage Qbeta, part of the viral RNA-dependent RNA polymerase complex, the other subunits are the viral replicase catalytic subunit (AC P14647), host ribosomal protein S1 and EF-Ts.</text>
</comment>
<dbReference type="InterPro" id="IPR005225">
    <property type="entry name" value="Small_GTP-bd"/>
</dbReference>
<evidence type="ECO:0000256" key="2">
    <source>
        <dbReference type="ARBA" id="ARBA00022723"/>
    </source>
</evidence>
<dbReference type="FunFam" id="2.40.30.10:FF:000001">
    <property type="entry name" value="Elongation factor Tu"/>
    <property type="match status" value="1"/>
</dbReference>
<dbReference type="InterPro" id="IPR009001">
    <property type="entry name" value="Transl_elong_EF1A/Init_IF2_C"/>
</dbReference>
<dbReference type="NCBIfam" id="TIGR00485">
    <property type="entry name" value="EF-Tu"/>
    <property type="match status" value="1"/>
</dbReference>
<organism evidence="15 16">
    <name type="scientific">Acetobacter oeni</name>
    <dbReference type="NCBI Taxonomy" id="304077"/>
    <lineage>
        <taxon>Bacteria</taxon>
        <taxon>Pseudomonadati</taxon>
        <taxon>Pseudomonadota</taxon>
        <taxon>Alphaproteobacteria</taxon>
        <taxon>Acetobacterales</taxon>
        <taxon>Acetobacteraceae</taxon>
        <taxon>Acetobacter</taxon>
    </lineage>
</organism>
<dbReference type="NCBIfam" id="NF000766">
    <property type="entry name" value="PRK00049.1"/>
    <property type="match status" value="1"/>
</dbReference>
<dbReference type="CDD" id="cd01884">
    <property type="entry name" value="EF_Tu"/>
    <property type="match status" value="1"/>
</dbReference>
<dbReference type="GO" id="GO:0003746">
    <property type="term" value="F:translation elongation factor activity"/>
    <property type="evidence" value="ECO:0007669"/>
    <property type="project" value="UniProtKB-UniRule"/>
</dbReference>
<keyword evidence="13" id="KW-0963">Cytoplasm</keyword>
<keyword evidence="16" id="KW-1185">Reference proteome</keyword>
<evidence type="ECO:0000256" key="8">
    <source>
        <dbReference type="ARBA" id="ARBA00023134"/>
    </source>
</evidence>
<comment type="similarity">
    <text evidence="1 13">Belongs to the TRAFAC class translation factor GTPase superfamily. Classic translation factor GTPase family. EF-Tu/EF-1A subfamily.</text>
</comment>
<feature type="binding site" evidence="13">
    <location>
        <begin position="81"/>
        <end position="85"/>
    </location>
    <ligand>
        <name>GTP</name>
        <dbReference type="ChEBI" id="CHEBI:37565"/>
    </ligand>
</feature>
<dbReference type="EMBL" id="BJYG01000001">
    <property type="protein sequence ID" value="GEN61883.1"/>
    <property type="molecule type" value="Genomic_DNA"/>
</dbReference>
<evidence type="ECO:0000256" key="13">
    <source>
        <dbReference type="HAMAP-Rule" id="MF_00118"/>
    </source>
</evidence>
<dbReference type="SUPFAM" id="SSF50447">
    <property type="entry name" value="Translation proteins"/>
    <property type="match status" value="1"/>
</dbReference>
<evidence type="ECO:0000313" key="16">
    <source>
        <dbReference type="Proteomes" id="UP000321746"/>
    </source>
</evidence>
<dbReference type="NCBIfam" id="TIGR00231">
    <property type="entry name" value="small_GTP"/>
    <property type="match status" value="1"/>
</dbReference>
<dbReference type="GO" id="GO:0005525">
    <property type="term" value="F:GTP binding"/>
    <property type="evidence" value="ECO:0007669"/>
    <property type="project" value="UniProtKB-UniRule"/>
</dbReference>
<dbReference type="GO" id="GO:0005829">
    <property type="term" value="C:cytosol"/>
    <property type="evidence" value="ECO:0007669"/>
    <property type="project" value="TreeGrafter"/>
</dbReference>
<comment type="subcellular location">
    <subcellularLocation>
        <location evidence="13">Cytoplasm</location>
    </subcellularLocation>
</comment>
<keyword evidence="2 13" id="KW-0479">Metal-binding</keyword>
<dbReference type="InterPro" id="IPR050055">
    <property type="entry name" value="EF-Tu_GTPase"/>
</dbReference>
<keyword evidence="6 13" id="KW-0460">Magnesium</keyword>
<dbReference type="NCBIfam" id="NF009372">
    <property type="entry name" value="PRK12735.1"/>
    <property type="match status" value="1"/>
</dbReference>
<accession>A0A511XFZ3</accession>
<dbReference type="FunFam" id="3.40.50.300:FF:000003">
    <property type="entry name" value="Elongation factor Tu"/>
    <property type="match status" value="1"/>
</dbReference>
<dbReference type="InterPro" id="IPR027417">
    <property type="entry name" value="P-loop_NTPase"/>
</dbReference>
<keyword evidence="5 13" id="KW-0378">Hydrolase</keyword>
<dbReference type="Gene3D" id="3.40.50.300">
    <property type="entry name" value="P-loop containing nucleotide triphosphate hydrolases"/>
    <property type="match status" value="1"/>
</dbReference>
<dbReference type="PROSITE" id="PS51722">
    <property type="entry name" value="G_TR_2"/>
    <property type="match status" value="1"/>
</dbReference>
<dbReference type="PROSITE" id="PS00301">
    <property type="entry name" value="G_TR_1"/>
    <property type="match status" value="1"/>
</dbReference>
<evidence type="ECO:0000256" key="6">
    <source>
        <dbReference type="ARBA" id="ARBA00022842"/>
    </source>
</evidence>
<evidence type="ECO:0000256" key="9">
    <source>
        <dbReference type="ARBA" id="ARBA00029554"/>
    </source>
</evidence>
<protein>
    <recommendedName>
        <fullName evidence="9 13">Elongation factor Tu</fullName>
        <shortName evidence="13">EF-Tu</shortName>
        <ecNumber evidence="13">3.6.5.3</ecNumber>
    </recommendedName>
</protein>
<dbReference type="RefSeq" id="WP_146884864.1">
    <property type="nucleotide sequence ID" value="NZ_BJYG01000001.1"/>
</dbReference>
<dbReference type="PANTHER" id="PTHR43721">
    <property type="entry name" value="ELONGATION FACTOR TU-RELATED"/>
    <property type="match status" value="1"/>
</dbReference>
<comment type="caution">
    <text evidence="15">The sequence shown here is derived from an EMBL/GenBank/DDBJ whole genome shotgun (WGS) entry which is preliminary data.</text>
</comment>
<comment type="function">
    <text evidence="10">May play an important regulatory role in cell growth and in the bacterial response to nutrient deprivation.</text>
</comment>
<feature type="binding site" evidence="13">
    <location>
        <begin position="19"/>
        <end position="26"/>
    </location>
    <ligand>
        <name>GTP</name>
        <dbReference type="ChEBI" id="CHEBI:37565"/>
    </ligand>
</feature>
<dbReference type="EC" id="3.6.5.3" evidence="13"/>
<dbReference type="PRINTS" id="PR00315">
    <property type="entry name" value="ELONGATNFCT"/>
</dbReference>
<dbReference type="HAMAP" id="MF_00118_B">
    <property type="entry name" value="EF_Tu_B"/>
    <property type="match status" value="1"/>
</dbReference>
<dbReference type="Gene3D" id="2.40.30.10">
    <property type="entry name" value="Translation factors"/>
    <property type="match status" value="2"/>
</dbReference>
<dbReference type="InterPro" id="IPR009000">
    <property type="entry name" value="Transl_B-barrel_sf"/>
</dbReference>
<dbReference type="Pfam" id="PF03143">
    <property type="entry name" value="GTP_EFTU_D3"/>
    <property type="match status" value="1"/>
</dbReference>
<gene>
    <name evidence="13 15" type="primary">tuf</name>
    <name evidence="15" type="ORF">AOE01nite_01070</name>
</gene>
<evidence type="ECO:0000256" key="1">
    <source>
        <dbReference type="ARBA" id="ARBA00007249"/>
    </source>
</evidence>